<dbReference type="CDD" id="cd02412">
    <property type="entry name" value="KH-II_30S_S3"/>
    <property type="match status" value="1"/>
</dbReference>
<organism evidence="12">
    <name type="scientific">uncultured Parcubacteria bacterium Rifle_16ft_4_minimus_2958</name>
    <dbReference type="NCBI Taxonomy" id="1665137"/>
    <lineage>
        <taxon>Bacteria</taxon>
        <taxon>Candidatus Parcubacteria</taxon>
        <taxon>environmental samples</taxon>
    </lineage>
</organism>
<keyword evidence="5 8" id="KW-0687">Ribonucleoprotein</keyword>
<evidence type="ECO:0000256" key="6">
    <source>
        <dbReference type="ARBA" id="ARBA00024998"/>
    </source>
</evidence>
<dbReference type="GO" id="GO:0006412">
    <property type="term" value="P:translation"/>
    <property type="evidence" value="ECO:0007669"/>
    <property type="project" value="UniProtKB-UniRule"/>
</dbReference>
<keyword evidence="2 8" id="KW-0699">rRNA-binding</keyword>
<comment type="similarity">
    <text evidence="1 8 9">Belongs to the universal ribosomal protein uS3 family.</text>
</comment>
<dbReference type="GO" id="GO:0003735">
    <property type="term" value="F:structural constituent of ribosome"/>
    <property type="evidence" value="ECO:0007669"/>
    <property type="project" value="InterPro"/>
</dbReference>
<evidence type="ECO:0000256" key="2">
    <source>
        <dbReference type="ARBA" id="ARBA00022730"/>
    </source>
</evidence>
<dbReference type="GO" id="GO:0003729">
    <property type="term" value="F:mRNA binding"/>
    <property type="evidence" value="ECO:0007669"/>
    <property type="project" value="UniProtKB-UniRule"/>
</dbReference>
<dbReference type="InterPro" id="IPR015946">
    <property type="entry name" value="KH_dom-like_a/b"/>
</dbReference>
<evidence type="ECO:0000256" key="5">
    <source>
        <dbReference type="ARBA" id="ARBA00023274"/>
    </source>
</evidence>
<dbReference type="EMBL" id="KT006981">
    <property type="protein sequence ID" value="AKQ01851.1"/>
    <property type="molecule type" value="Genomic_DNA"/>
</dbReference>
<dbReference type="InterPro" id="IPR057258">
    <property type="entry name" value="Ribosomal_uS3"/>
</dbReference>
<evidence type="ECO:0000259" key="11">
    <source>
        <dbReference type="PROSITE" id="PS50823"/>
    </source>
</evidence>
<dbReference type="Pfam" id="PF07650">
    <property type="entry name" value="KH_2"/>
    <property type="match status" value="1"/>
</dbReference>
<feature type="domain" description="KH type-2" evidence="11">
    <location>
        <begin position="39"/>
        <end position="114"/>
    </location>
</feature>
<evidence type="ECO:0000256" key="4">
    <source>
        <dbReference type="ARBA" id="ARBA00022980"/>
    </source>
</evidence>
<dbReference type="InterPro" id="IPR005704">
    <property type="entry name" value="Ribosomal_uS3_bac-typ"/>
</dbReference>
<gene>
    <name evidence="8 12" type="primary">rpsC</name>
</gene>
<evidence type="ECO:0000256" key="9">
    <source>
        <dbReference type="RuleBase" id="RU003624"/>
    </source>
</evidence>
<feature type="region of interest" description="Disordered" evidence="10">
    <location>
        <begin position="220"/>
        <end position="241"/>
    </location>
</feature>
<dbReference type="SUPFAM" id="SSF54821">
    <property type="entry name" value="Ribosomal protein S3 C-terminal domain"/>
    <property type="match status" value="1"/>
</dbReference>
<keyword evidence="4 8" id="KW-0689">Ribosomal protein</keyword>
<comment type="subunit">
    <text evidence="8">Part of the 30S ribosomal subunit. Forms a tight complex with proteins S10 and S14.</text>
</comment>
<reference evidence="12" key="1">
    <citation type="journal article" date="2015" name="ISME J.">
        <title>Aquifer environment selects for microbial species cohorts in sediment and groundwater.</title>
        <authorList>
            <person name="Hug L.A."/>
            <person name="Thomas B.C."/>
            <person name="Brown C.T."/>
            <person name="Frischkorn K.R."/>
            <person name="Williams K.H."/>
            <person name="Tringe S.G."/>
            <person name="Banfield J.F."/>
        </authorList>
    </citation>
    <scope>NUCLEOTIDE SEQUENCE</scope>
</reference>
<sequence>MSKIVHPYAHRLIILRDWKSRWFGARKKFRDYLRGDVLIREFLEKKMHGFFVSQIEIERSQKSLRIILRTSRPGLIIGRSGEGAIKLKNEILKMMKKFKIAIPEEVKLDILEIPIPEADAGIVAFMVAEGLEKRMPYRRVIKQTLEKVMATRGVQGARIVLGGRLGGAEIARSEEVKKGSIPLQTFRADIDFARQRAHLPYGDIGIKVWIYRGQIFSAKGGSASGRDEYKNNPSTKLGARK</sequence>
<dbReference type="PANTHER" id="PTHR11760">
    <property type="entry name" value="30S/40S RIBOSOMAL PROTEIN S3"/>
    <property type="match status" value="1"/>
</dbReference>
<dbReference type="InterPro" id="IPR001351">
    <property type="entry name" value="Ribosomal_uS3_C"/>
</dbReference>
<dbReference type="PANTHER" id="PTHR11760:SF19">
    <property type="entry name" value="SMALL RIBOSOMAL SUBUNIT PROTEIN US3C"/>
    <property type="match status" value="1"/>
</dbReference>
<dbReference type="GO" id="GO:0019843">
    <property type="term" value="F:rRNA binding"/>
    <property type="evidence" value="ECO:0007669"/>
    <property type="project" value="UniProtKB-UniRule"/>
</dbReference>
<proteinExistence type="inferred from homology"/>
<name>A0A0H4T2I5_9BACT</name>
<evidence type="ECO:0000313" key="12">
    <source>
        <dbReference type="EMBL" id="AKQ01851.1"/>
    </source>
</evidence>
<evidence type="ECO:0000256" key="10">
    <source>
        <dbReference type="SAM" id="MobiDB-lite"/>
    </source>
</evidence>
<dbReference type="InterPro" id="IPR036419">
    <property type="entry name" value="Ribosomal_S3_C_sf"/>
</dbReference>
<evidence type="ECO:0000256" key="7">
    <source>
        <dbReference type="ARBA" id="ARBA00035257"/>
    </source>
</evidence>
<dbReference type="PROSITE" id="PS00548">
    <property type="entry name" value="RIBOSOMAL_S3"/>
    <property type="match status" value="1"/>
</dbReference>
<dbReference type="GO" id="GO:0022627">
    <property type="term" value="C:cytosolic small ribosomal subunit"/>
    <property type="evidence" value="ECO:0007669"/>
    <property type="project" value="TreeGrafter"/>
</dbReference>
<evidence type="ECO:0000256" key="3">
    <source>
        <dbReference type="ARBA" id="ARBA00022884"/>
    </source>
</evidence>
<accession>A0A0H4T2I5</accession>
<dbReference type="HAMAP" id="MF_01309_B">
    <property type="entry name" value="Ribosomal_uS3_B"/>
    <property type="match status" value="1"/>
</dbReference>
<dbReference type="SUPFAM" id="SSF54814">
    <property type="entry name" value="Prokaryotic type KH domain (KH-domain type II)"/>
    <property type="match status" value="1"/>
</dbReference>
<dbReference type="InterPro" id="IPR018280">
    <property type="entry name" value="Ribosomal_uS3_CS"/>
</dbReference>
<dbReference type="InterPro" id="IPR004044">
    <property type="entry name" value="KH_dom_type_2"/>
</dbReference>
<dbReference type="NCBIfam" id="TIGR01009">
    <property type="entry name" value="rpsC_bact"/>
    <property type="match status" value="1"/>
</dbReference>
<dbReference type="InterPro" id="IPR009019">
    <property type="entry name" value="KH_sf_prok-type"/>
</dbReference>
<protein>
    <recommendedName>
        <fullName evidence="7 8">Small ribosomal subunit protein uS3</fullName>
    </recommendedName>
</protein>
<dbReference type="FunFam" id="3.30.300.20:FF:000001">
    <property type="entry name" value="30S ribosomal protein S3"/>
    <property type="match status" value="1"/>
</dbReference>
<dbReference type="Gene3D" id="3.30.300.20">
    <property type="match status" value="1"/>
</dbReference>
<dbReference type="Gene3D" id="3.30.1140.32">
    <property type="entry name" value="Ribosomal protein S3, C-terminal domain"/>
    <property type="match status" value="1"/>
</dbReference>
<evidence type="ECO:0000256" key="1">
    <source>
        <dbReference type="ARBA" id="ARBA00010761"/>
    </source>
</evidence>
<comment type="function">
    <text evidence="6 8">Binds the lower part of the 30S subunit head. Binds mRNA in the 70S ribosome, positioning it for translation.</text>
</comment>
<keyword evidence="3 8" id="KW-0694">RNA-binding</keyword>
<dbReference type="PROSITE" id="PS50823">
    <property type="entry name" value="KH_TYPE_2"/>
    <property type="match status" value="1"/>
</dbReference>
<dbReference type="Pfam" id="PF00189">
    <property type="entry name" value="Ribosomal_S3_C"/>
    <property type="match status" value="1"/>
</dbReference>
<dbReference type="AlphaFoldDB" id="A0A0H4T2I5"/>
<evidence type="ECO:0000256" key="8">
    <source>
        <dbReference type="HAMAP-Rule" id="MF_01309"/>
    </source>
</evidence>